<dbReference type="AlphaFoldDB" id="A0A381SK42"/>
<proteinExistence type="predicted"/>
<dbReference type="InterPro" id="IPR000994">
    <property type="entry name" value="Pept_M24"/>
</dbReference>
<evidence type="ECO:0000313" key="3">
    <source>
        <dbReference type="EMBL" id="SVA01633.1"/>
    </source>
</evidence>
<dbReference type="Pfam" id="PF00557">
    <property type="entry name" value="Peptidase_M24"/>
    <property type="match status" value="1"/>
</dbReference>
<dbReference type="InterPro" id="IPR029149">
    <property type="entry name" value="Creatin/AminoP/Spt16_N"/>
</dbReference>
<feature type="domain" description="Peptidase M24" evidence="1">
    <location>
        <begin position="214"/>
        <end position="421"/>
    </location>
</feature>
<dbReference type="PANTHER" id="PTHR46112">
    <property type="entry name" value="AMINOPEPTIDASE"/>
    <property type="match status" value="1"/>
</dbReference>
<name>A0A381SK42_9ZZZZ</name>
<evidence type="ECO:0008006" key="4">
    <source>
        <dbReference type="Google" id="ProtNLM"/>
    </source>
</evidence>
<dbReference type="Gene3D" id="3.90.230.10">
    <property type="entry name" value="Creatinase/methionine aminopeptidase superfamily"/>
    <property type="match status" value="1"/>
</dbReference>
<dbReference type="PANTHER" id="PTHR46112:SF2">
    <property type="entry name" value="XAA-PRO AMINOPEPTIDASE P-RELATED"/>
    <property type="match status" value="1"/>
</dbReference>
<dbReference type="SUPFAM" id="SSF55920">
    <property type="entry name" value="Creatinase/aminopeptidase"/>
    <property type="match status" value="1"/>
</dbReference>
<evidence type="ECO:0000259" key="1">
    <source>
        <dbReference type="Pfam" id="PF00557"/>
    </source>
</evidence>
<dbReference type="Gene3D" id="3.40.350.10">
    <property type="entry name" value="Creatinase/prolidase N-terminal domain"/>
    <property type="match status" value="1"/>
</dbReference>
<dbReference type="SUPFAM" id="SSF53092">
    <property type="entry name" value="Creatinase/prolidase N-terminal domain"/>
    <property type="match status" value="1"/>
</dbReference>
<feature type="domain" description="Creatinase N-terminal" evidence="2">
    <location>
        <begin position="58"/>
        <end position="205"/>
    </location>
</feature>
<accession>A0A381SK42</accession>
<evidence type="ECO:0000259" key="2">
    <source>
        <dbReference type="Pfam" id="PF01321"/>
    </source>
</evidence>
<dbReference type="EMBL" id="UINC01002923">
    <property type="protein sequence ID" value="SVA01633.1"/>
    <property type="molecule type" value="Genomic_DNA"/>
</dbReference>
<sequence>MSFTKNKRYQPIIGAQMEGAEDIYSLNRHALGPGDLAESEWKEAGLASPNMTSIREYRLQRVRDKLKKFDCAGILLYDPLNIRYATDSTNMSAWTSHNAARYALVMTEGPVIVFEFDGHEFLSNHNPLVTEVRPATTYLYFTAGEFSKNRAKIWAAEIAEIVAQYGSGNKRLALDHCAPEGVQELLNNGFKLINGEEVMELARLIKSDDEIIAMRRSIYSCEKSIEIMRSHFESGITEQKLWSIFQMEAVSRGAEWIETRLLAAGPRTNPWYQECSSRAIQGGELMSFDTDLVGAYGYCTDMSRCWLCGDEKASPTQKDIYTKAYEQVRQNIERLRPGITFKELSFSSKEYPRDEFRHYSMLYHGIGLCDEYPAIPFSWEWNENSFDGTVKPGMVLCVESYVGRPAGGPGVKLEEQVLITETGHEILTNYPFESDLLL</sequence>
<dbReference type="Pfam" id="PF01321">
    <property type="entry name" value="Creatinase_N"/>
    <property type="match status" value="1"/>
</dbReference>
<dbReference type="InterPro" id="IPR000587">
    <property type="entry name" value="Creatinase_N"/>
</dbReference>
<dbReference type="InterPro" id="IPR036005">
    <property type="entry name" value="Creatinase/aminopeptidase-like"/>
</dbReference>
<organism evidence="3">
    <name type="scientific">marine metagenome</name>
    <dbReference type="NCBI Taxonomy" id="408172"/>
    <lineage>
        <taxon>unclassified sequences</taxon>
        <taxon>metagenomes</taxon>
        <taxon>ecological metagenomes</taxon>
    </lineage>
</organism>
<dbReference type="CDD" id="cd01066">
    <property type="entry name" value="APP_MetAP"/>
    <property type="match status" value="1"/>
</dbReference>
<protein>
    <recommendedName>
        <fullName evidence="4">Peptidase M24 domain-containing protein</fullName>
    </recommendedName>
</protein>
<reference evidence="3" key="1">
    <citation type="submission" date="2018-05" db="EMBL/GenBank/DDBJ databases">
        <authorList>
            <person name="Lanie J.A."/>
            <person name="Ng W.-L."/>
            <person name="Kazmierczak K.M."/>
            <person name="Andrzejewski T.M."/>
            <person name="Davidsen T.M."/>
            <person name="Wayne K.J."/>
            <person name="Tettelin H."/>
            <person name="Glass J.I."/>
            <person name="Rusch D."/>
            <person name="Podicherti R."/>
            <person name="Tsui H.-C.T."/>
            <person name="Winkler M.E."/>
        </authorList>
    </citation>
    <scope>NUCLEOTIDE SEQUENCE</scope>
</reference>
<dbReference type="InterPro" id="IPR050659">
    <property type="entry name" value="Peptidase_M24B"/>
</dbReference>
<gene>
    <name evidence="3" type="ORF">METZ01_LOCUS54487</name>
</gene>